<dbReference type="Proteomes" id="UP000316639">
    <property type="component" value="Unassembled WGS sequence"/>
</dbReference>
<dbReference type="EC" id="2.7.7.7" evidence="2 14"/>
<evidence type="ECO:0000256" key="3">
    <source>
        <dbReference type="ARBA" id="ARBA00022679"/>
    </source>
</evidence>
<dbReference type="InterPro" id="IPR003593">
    <property type="entry name" value="AAA+_ATPase"/>
</dbReference>
<dbReference type="InterPro" id="IPR022754">
    <property type="entry name" value="DNA_pol_III_gamma-3"/>
</dbReference>
<dbReference type="FunFam" id="3.40.50.300:FF:000014">
    <property type="entry name" value="DNA polymerase III subunit gamma/tau"/>
    <property type="match status" value="1"/>
</dbReference>
<keyword evidence="5 14" id="KW-0235">DNA replication</keyword>
<dbReference type="PANTHER" id="PTHR11669">
    <property type="entry name" value="REPLICATION FACTOR C / DNA POLYMERASE III GAMMA-TAU SUBUNIT"/>
    <property type="match status" value="1"/>
</dbReference>
<name>A0A563EV35_9PSEU</name>
<dbReference type="SMART" id="SM00382">
    <property type="entry name" value="AAA"/>
    <property type="match status" value="1"/>
</dbReference>
<dbReference type="GO" id="GO:0009360">
    <property type="term" value="C:DNA polymerase III complex"/>
    <property type="evidence" value="ECO:0007669"/>
    <property type="project" value="InterPro"/>
</dbReference>
<dbReference type="InterPro" id="IPR012763">
    <property type="entry name" value="DNA_pol_III_sug/sutau_N"/>
</dbReference>
<dbReference type="Gene3D" id="1.10.8.60">
    <property type="match status" value="1"/>
</dbReference>
<comment type="function">
    <text evidence="11 14">DNA polymerase III is a complex, multichain enzyme responsible for most of the replicative synthesis in bacteria. This DNA polymerase also exhibits 3' to 5' exonuclease activity.</text>
</comment>
<feature type="compositionally biased region" description="Low complexity" evidence="15">
    <location>
        <begin position="446"/>
        <end position="465"/>
    </location>
</feature>
<evidence type="ECO:0000256" key="1">
    <source>
        <dbReference type="ARBA" id="ARBA00006360"/>
    </source>
</evidence>
<dbReference type="SUPFAM" id="SSF48019">
    <property type="entry name" value="post-AAA+ oligomerization domain-like"/>
    <property type="match status" value="1"/>
</dbReference>
<feature type="domain" description="AAA+ ATPase" evidence="16">
    <location>
        <begin position="36"/>
        <end position="180"/>
    </location>
</feature>
<keyword evidence="3 14" id="KW-0808">Transferase</keyword>
<evidence type="ECO:0000256" key="8">
    <source>
        <dbReference type="ARBA" id="ARBA00022833"/>
    </source>
</evidence>
<dbReference type="GO" id="GO:0006261">
    <property type="term" value="P:DNA-templated DNA replication"/>
    <property type="evidence" value="ECO:0007669"/>
    <property type="project" value="TreeGrafter"/>
</dbReference>
<evidence type="ECO:0000256" key="6">
    <source>
        <dbReference type="ARBA" id="ARBA00022723"/>
    </source>
</evidence>
<dbReference type="Pfam" id="PF13177">
    <property type="entry name" value="DNA_pol3_delta2"/>
    <property type="match status" value="1"/>
</dbReference>
<sequence length="723" mass="75396">MALALYRKYRPATFAEVVGQEHVTEPLRVALSAGRVNHAYLFSGPRGCGKTSSARILARSLNCVKGPTPDPCGECNSCIGLAPNGPGSVDVVELDAASHGGVDDARELRDKAFYAPAEARYRVFIIDEAHMVTTQGFNALLKIVEEPPEHLIFIFATTEPDKVLPTIRSRTHHYPFRLIPPGVMRTLLERNCAAEGVTVEQAVFPLVIRAGGGSARDTQSVLDQLLAGAGPDGVKYDRAVTLLGVTDSALINDVVDGLAAGDGAAVFGTIDRLVEAGHDPRRFASDLLDRLRDLVLLCAVPDAAERNLVSAPADELATMSAQAERIGPAALTRYAEIVHTGLVDMRGATAARLLLELLVSRMLLPSVSQSEAALLQRLEQLERRPPAAVGEAGGGDAGAPVFQRKSQQSPAAPQPAQPPAPQRQAAPPQAAPPQAAPPQAAPPQAAPAQVVPAEAPSAPAQAPAAAVPPPPRPPAVSAPQAAPPAEAGWPQPATPGQVPTAPDSAPAAAEPSDPEPADVPEVAEPAVASGTGAMDATAVRRVWSELLSAVRGASRSTEAMLTNATVTEVDGNTVTITHTSAPLARRLAEPRNTEAIANALGAVLGGTWQVRCVHGQPGAAGQPAPPPKQARPAPTRPSQASRAPEQQRQAPPSRPAADDVPPPPEPPEPDDPLPPEPEDEEAMLAEAARPVDPDDDTPRQDPEEVMLKLLADELGARPLKQKS</sequence>
<dbReference type="NCBIfam" id="NF005846">
    <property type="entry name" value="PRK07764.1-6"/>
    <property type="match status" value="1"/>
</dbReference>
<comment type="subunit">
    <text evidence="14">DNA polymerase III contains a core (composed of alpha, epsilon and theta chains) that associates with a tau subunit. This core dimerizes to form the POLIII' complex. PolIII' associates with the gamma complex (composed of gamma, delta, delta', psi and chi chains) and with the beta chain to form the complete DNA polymerase III complex.</text>
</comment>
<dbReference type="OrthoDB" id="9810148at2"/>
<comment type="catalytic activity">
    <reaction evidence="12 14">
        <text>DNA(n) + a 2'-deoxyribonucleoside 5'-triphosphate = DNA(n+1) + diphosphate</text>
        <dbReference type="Rhea" id="RHEA:22508"/>
        <dbReference type="Rhea" id="RHEA-COMP:17339"/>
        <dbReference type="Rhea" id="RHEA-COMP:17340"/>
        <dbReference type="ChEBI" id="CHEBI:33019"/>
        <dbReference type="ChEBI" id="CHEBI:61560"/>
        <dbReference type="ChEBI" id="CHEBI:173112"/>
        <dbReference type="EC" id="2.7.7.7"/>
    </reaction>
</comment>
<keyword evidence="10 14" id="KW-0239">DNA-directed DNA polymerase</keyword>
<keyword evidence="6" id="KW-0479">Metal-binding</keyword>
<dbReference type="Gene3D" id="3.40.50.300">
    <property type="entry name" value="P-loop containing nucleotide triphosphate hydrolases"/>
    <property type="match status" value="1"/>
</dbReference>
<keyword evidence="4 14" id="KW-0548">Nucleotidyltransferase</keyword>
<evidence type="ECO:0000256" key="5">
    <source>
        <dbReference type="ARBA" id="ARBA00022705"/>
    </source>
</evidence>
<dbReference type="InterPro" id="IPR045085">
    <property type="entry name" value="HLD_clamp_pol_III_gamma_tau"/>
</dbReference>
<dbReference type="Pfam" id="PF12169">
    <property type="entry name" value="DNA_pol3_gamma3"/>
    <property type="match status" value="1"/>
</dbReference>
<evidence type="ECO:0000256" key="15">
    <source>
        <dbReference type="SAM" id="MobiDB-lite"/>
    </source>
</evidence>
<dbReference type="GO" id="GO:0003677">
    <property type="term" value="F:DNA binding"/>
    <property type="evidence" value="ECO:0007669"/>
    <property type="project" value="InterPro"/>
</dbReference>
<feature type="region of interest" description="Disordered" evidence="15">
    <location>
        <begin position="386"/>
        <end position="520"/>
    </location>
</feature>
<feature type="compositionally biased region" description="Basic and acidic residues" evidence="15">
    <location>
        <begin position="689"/>
        <end position="715"/>
    </location>
</feature>
<evidence type="ECO:0000256" key="9">
    <source>
        <dbReference type="ARBA" id="ARBA00022840"/>
    </source>
</evidence>
<dbReference type="NCBIfam" id="NF011513">
    <property type="entry name" value="PRK14952.1"/>
    <property type="match status" value="1"/>
</dbReference>
<keyword evidence="7 14" id="KW-0547">Nucleotide-binding</keyword>
<dbReference type="GO" id="GO:0046872">
    <property type="term" value="F:metal ion binding"/>
    <property type="evidence" value="ECO:0007669"/>
    <property type="project" value="UniProtKB-KW"/>
</dbReference>
<evidence type="ECO:0000256" key="14">
    <source>
        <dbReference type="RuleBase" id="RU364063"/>
    </source>
</evidence>
<evidence type="ECO:0000256" key="12">
    <source>
        <dbReference type="ARBA" id="ARBA00049244"/>
    </source>
</evidence>
<keyword evidence="9 14" id="KW-0067">ATP-binding</keyword>
<dbReference type="GO" id="GO:0005524">
    <property type="term" value="F:ATP binding"/>
    <property type="evidence" value="ECO:0007669"/>
    <property type="project" value="UniProtKB-KW"/>
</dbReference>
<evidence type="ECO:0000259" key="16">
    <source>
        <dbReference type="SMART" id="SM00382"/>
    </source>
</evidence>
<protein>
    <recommendedName>
        <fullName evidence="13 14">DNA polymerase III subunit gamma/tau</fullName>
        <ecNumber evidence="2 14">2.7.7.7</ecNumber>
    </recommendedName>
</protein>
<feature type="compositionally biased region" description="Acidic residues" evidence="15">
    <location>
        <begin position="667"/>
        <end position="683"/>
    </location>
</feature>
<accession>A0A563EV35</accession>
<proteinExistence type="inferred from homology"/>
<dbReference type="InterPro" id="IPR027417">
    <property type="entry name" value="P-loop_NTPase"/>
</dbReference>
<dbReference type="InterPro" id="IPR050238">
    <property type="entry name" value="DNA_Rep/Repair_Clamp_Loader"/>
</dbReference>
<dbReference type="SUPFAM" id="SSF52540">
    <property type="entry name" value="P-loop containing nucleoside triphosphate hydrolases"/>
    <property type="match status" value="1"/>
</dbReference>
<evidence type="ECO:0000256" key="2">
    <source>
        <dbReference type="ARBA" id="ARBA00012417"/>
    </source>
</evidence>
<dbReference type="PANTHER" id="PTHR11669:SF0">
    <property type="entry name" value="PROTEIN STICHEL-LIKE 2"/>
    <property type="match status" value="1"/>
</dbReference>
<dbReference type="Gene3D" id="1.20.272.10">
    <property type="match status" value="1"/>
</dbReference>
<evidence type="ECO:0000313" key="18">
    <source>
        <dbReference type="Proteomes" id="UP000316639"/>
    </source>
</evidence>
<reference evidence="17 18" key="1">
    <citation type="submission" date="2019-07" db="EMBL/GenBank/DDBJ databases">
        <title>Lentzea xizangensis sp. nov., isolated from Qinghai-Tibetan Plateau Soils.</title>
        <authorList>
            <person name="Huang J."/>
        </authorList>
    </citation>
    <scope>NUCLEOTIDE SEQUENCE [LARGE SCALE GENOMIC DNA]</scope>
    <source>
        <strain evidence="17 18">FXJ1.1311</strain>
    </source>
</reference>
<dbReference type="CDD" id="cd18137">
    <property type="entry name" value="HLD_clamp_pol_III_gamma_tau"/>
    <property type="match status" value="1"/>
</dbReference>
<dbReference type="NCBIfam" id="TIGR02397">
    <property type="entry name" value="dnaX_nterm"/>
    <property type="match status" value="1"/>
</dbReference>
<dbReference type="InterPro" id="IPR008921">
    <property type="entry name" value="DNA_pol3_clamp-load_cplx_C"/>
</dbReference>
<gene>
    <name evidence="14" type="primary">dnaX</name>
    <name evidence="17" type="ORF">FKR81_15015</name>
</gene>
<dbReference type="EMBL" id="VOBR01000008">
    <property type="protein sequence ID" value="TWP51513.1"/>
    <property type="molecule type" value="Genomic_DNA"/>
</dbReference>
<feature type="region of interest" description="Disordered" evidence="15">
    <location>
        <begin position="614"/>
        <end position="723"/>
    </location>
</feature>
<dbReference type="FunFam" id="1.20.272.10:FF:000003">
    <property type="entry name" value="DNA polymerase III subunit gamma/tau"/>
    <property type="match status" value="1"/>
</dbReference>
<evidence type="ECO:0000256" key="11">
    <source>
        <dbReference type="ARBA" id="ARBA00037724"/>
    </source>
</evidence>
<feature type="compositionally biased region" description="Pro residues" evidence="15">
    <location>
        <begin position="412"/>
        <end position="421"/>
    </location>
</feature>
<dbReference type="CDD" id="cd00009">
    <property type="entry name" value="AAA"/>
    <property type="match status" value="1"/>
</dbReference>
<feature type="compositionally biased region" description="Low complexity" evidence="15">
    <location>
        <begin position="501"/>
        <end position="511"/>
    </location>
</feature>
<feature type="compositionally biased region" description="Polar residues" evidence="15">
    <location>
        <begin position="636"/>
        <end position="649"/>
    </location>
</feature>
<evidence type="ECO:0000256" key="10">
    <source>
        <dbReference type="ARBA" id="ARBA00022932"/>
    </source>
</evidence>
<feature type="compositionally biased region" description="Pro residues" evidence="15">
    <location>
        <begin position="429"/>
        <end position="445"/>
    </location>
</feature>
<comment type="caution">
    <text evidence="17">The sequence shown here is derived from an EMBL/GenBank/DDBJ whole genome shotgun (WGS) entry which is preliminary data.</text>
</comment>
<organism evidence="17 18">
    <name type="scientific">Lentzea tibetensis</name>
    <dbReference type="NCBI Taxonomy" id="2591470"/>
    <lineage>
        <taxon>Bacteria</taxon>
        <taxon>Bacillati</taxon>
        <taxon>Actinomycetota</taxon>
        <taxon>Actinomycetes</taxon>
        <taxon>Pseudonocardiales</taxon>
        <taxon>Pseudonocardiaceae</taxon>
        <taxon>Lentzea</taxon>
    </lineage>
</organism>
<dbReference type="GO" id="GO:0003887">
    <property type="term" value="F:DNA-directed DNA polymerase activity"/>
    <property type="evidence" value="ECO:0007669"/>
    <property type="project" value="UniProtKB-KW"/>
</dbReference>
<evidence type="ECO:0000256" key="13">
    <source>
        <dbReference type="ARBA" id="ARBA00074577"/>
    </source>
</evidence>
<evidence type="ECO:0000313" key="17">
    <source>
        <dbReference type="EMBL" id="TWP51513.1"/>
    </source>
</evidence>
<keyword evidence="8" id="KW-0862">Zinc</keyword>
<comment type="similarity">
    <text evidence="1 14">Belongs to the DnaX/STICHEL family.</text>
</comment>
<feature type="compositionally biased region" description="Pro residues" evidence="15">
    <location>
        <begin position="466"/>
        <end position="476"/>
    </location>
</feature>
<keyword evidence="18" id="KW-1185">Reference proteome</keyword>
<dbReference type="AlphaFoldDB" id="A0A563EV35"/>
<evidence type="ECO:0000256" key="4">
    <source>
        <dbReference type="ARBA" id="ARBA00022695"/>
    </source>
</evidence>
<evidence type="ECO:0000256" key="7">
    <source>
        <dbReference type="ARBA" id="ARBA00022741"/>
    </source>
</evidence>
<dbReference type="RefSeq" id="WP_146352306.1">
    <property type="nucleotide sequence ID" value="NZ_VOBR01000008.1"/>
</dbReference>
<feature type="compositionally biased region" description="Low complexity" evidence="15">
    <location>
        <begin position="477"/>
        <end position="491"/>
    </location>
</feature>